<dbReference type="EMBL" id="JAHRHJ020000001">
    <property type="protein sequence ID" value="KAH9330062.1"/>
    <property type="molecule type" value="Genomic_DNA"/>
</dbReference>
<dbReference type="Pfam" id="PF13456">
    <property type="entry name" value="RVT_3"/>
    <property type="match status" value="1"/>
</dbReference>
<organism evidence="2 3">
    <name type="scientific">Taxus chinensis</name>
    <name type="common">Chinese yew</name>
    <name type="synonym">Taxus wallichiana var. chinensis</name>
    <dbReference type="NCBI Taxonomy" id="29808"/>
    <lineage>
        <taxon>Eukaryota</taxon>
        <taxon>Viridiplantae</taxon>
        <taxon>Streptophyta</taxon>
        <taxon>Embryophyta</taxon>
        <taxon>Tracheophyta</taxon>
        <taxon>Spermatophyta</taxon>
        <taxon>Pinopsida</taxon>
        <taxon>Pinidae</taxon>
        <taxon>Conifers II</taxon>
        <taxon>Cupressales</taxon>
        <taxon>Taxaceae</taxon>
        <taxon>Taxus</taxon>
    </lineage>
</organism>
<dbReference type="PANTHER" id="PTHR12947">
    <property type="entry name" value="AMSH-LIKE PROTEASE"/>
    <property type="match status" value="1"/>
</dbReference>
<dbReference type="AlphaFoldDB" id="A0AA38GYC1"/>
<evidence type="ECO:0000313" key="3">
    <source>
        <dbReference type="Proteomes" id="UP000824469"/>
    </source>
</evidence>
<dbReference type="GO" id="GO:0005768">
    <property type="term" value="C:endosome"/>
    <property type="evidence" value="ECO:0007669"/>
    <property type="project" value="TreeGrafter"/>
</dbReference>
<feature type="domain" description="RNase H type-1" evidence="1">
    <location>
        <begin position="220"/>
        <end position="288"/>
    </location>
</feature>
<gene>
    <name evidence="2" type="ORF">KI387_002170</name>
</gene>
<dbReference type="SUPFAM" id="SSF53098">
    <property type="entry name" value="Ribonuclease H-like"/>
    <property type="match status" value="1"/>
</dbReference>
<dbReference type="PANTHER" id="PTHR12947:SF13">
    <property type="entry name" value="FI19924P1"/>
    <property type="match status" value="1"/>
</dbReference>
<accession>A0AA38GYC1</accession>
<dbReference type="GO" id="GO:0070536">
    <property type="term" value="P:protein K63-linked deubiquitination"/>
    <property type="evidence" value="ECO:0007669"/>
    <property type="project" value="TreeGrafter"/>
</dbReference>
<dbReference type="InterPro" id="IPR012337">
    <property type="entry name" value="RNaseH-like_sf"/>
</dbReference>
<dbReference type="InterPro" id="IPR044730">
    <property type="entry name" value="RNase_H-like_dom_plant"/>
</dbReference>
<dbReference type="GO" id="GO:0003676">
    <property type="term" value="F:nucleic acid binding"/>
    <property type="evidence" value="ECO:0007669"/>
    <property type="project" value="InterPro"/>
</dbReference>
<comment type="caution">
    <text evidence="2">The sequence shown here is derived from an EMBL/GenBank/DDBJ whole genome shotgun (WGS) entry which is preliminary data.</text>
</comment>
<feature type="non-terminal residue" evidence="2">
    <location>
        <position position="1"/>
    </location>
</feature>
<dbReference type="Gene3D" id="3.40.140.10">
    <property type="entry name" value="Cytidine Deaminase, domain 2"/>
    <property type="match status" value="1"/>
</dbReference>
<reference evidence="2 3" key="1">
    <citation type="journal article" date="2021" name="Nat. Plants">
        <title>The Taxus genome provides insights into paclitaxel biosynthesis.</title>
        <authorList>
            <person name="Xiong X."/>
            <person name="Gou J."/>
            <person name="Liao Q."/>
            <person name="Li Y."/>
            <person name="Zhou Q."/>
            <person name="Bi G."/>
            <person name="Li C."/>
            <person name="Du R."/>
            <person name="Wang X."/>
            <person name="Sun T."/>
            <person name="Guo L."/>
            <person name="Liang H."/>
            <person name="Lu P."/>
            <person name="Wu Y."/>
            <person name="Zhang Z."/>
            <person name="Ro D.K."/>
            <person name="Shang Y."/>
            <person name="Huang S."/>
            <person name="Yan J."/>
        </authorList>
    </citation>
    <scope>NUCLEOTIDE SEQUENCE [LARGE SCALE GENOMIC DNA]</scope>
    <source>
        <strain evidence="2">Ta-2019</strain>
    </source>
</reference>
<dbReference type="InterPro" id="IPR036397">
    <property type="entry name" value="RNaseH_sf"/>
</dbReference>
<dbReference type="GO" id="GO:0004523">
    <property type="term" value="F:RNA-DNA hybrid ribonuclease activity"/>
    <property type="evidence" value="ECO:0007669"/>
    <property type="project" value="InterPro"/>
</dbReference>
<sequence>HIHVPKPREETLSRHSFVQSSCHQGIWEPSLSHTRVEYPGNNDICLIEIPSLERVEEYTLSPGNFGNLDFGAKPAQANVSSPLSTVDSSGSDIHVHIVRQPTPSPVLSCLQSVPAGHNAHAHVTSSSVVDPRLGSVKSFQDDLSQSTSLQHVQISPKMMEDFLKLAKPNTEKNLETCGILAGSLISSGGVTVPYNERRGDIRYPGRTFSFPAWMDSCIVDIIKNSRGQYCNAYAHFIGIHTNNFTELIACQHGIALTRSFHILQLIMEGDSRLIIDMINQGSTLHKDPTLTSVDAVHKEGLEGRGFSNPHDEFLGFNSHTHAGEKSNLHFERDGTTKEEELALTPIIVPKSQHDEIIIDHCLVMVDNISICDESMVEKEAKGMVGTHFSKRHDDSQLAGLFITEAPSSQVEGFYGFGKNHNEAPCMCQQSMDEVKVGKLRTAKGGGGSIFASLILQSRICGKTDFGMFFTIIAVGRKTSMFALYTSQSASALFTLP</sequence>
<evidence type="ECO:0000313" key="2">
    <source>
        <dbReference type="EMBL" id="KAH9330062.1"/>
    </source>
</evidence>
<evidence type="ECO:0000259" key="1">
    <source>
        <dbReference type="Pfam" id="PF13456"/>
    </source>
</evidence>
<dbReference type="Gene3D" id="3.30.420.10">
    <property type="entry name" value="Ribonuclease H-like superfamily/Ribonuclease H"/>
    <property type="match status" value="1"/>
</dbReference>
<dbReference type="InterPro" id="IPR002156">
    <property type="entry name" value="RNaseH_domain"/>
</dbReference>
<protein>
    <recommendedName>
        <fullName evidence="1">RNase H type-1 domain-containing protein</fullName>
    </recommendedName>
</protein>
<keyword evidence="3" id="KW-1185">Reference proteome</keyword>
<dbReference type="GO" id="GO:0016020">
    <property type="term" value="C:membrane"/>
    <property type="evidence" value="ECO:0007669"/>
    <property type="project" value="TreeGrafter"/>
</dbReference>
<proteinExistence type="predicted"/>
<dbReference type="CDD" id="cd06222">
    <property type="entry name" value="RNase_H_like"/>
    <property type="match status" value="1"/>
</dbReference>
<feature type="non-terminal residue" evidence="2">
    <location>
        <position position="496"/>
    </location>
</feature>
<dbReference type="Proteomes" id="UP000824469">
    <property type="component" value="Unassembled WGS sequence"/>
</dbReference>
<name>A0AA38GYC1_TAXCH</name>